<gene>
    <name evidence="1" type="ORF">MA20_26980</name>
</gene>
<organism evidence="1 2">
    <name type="scientific">Bradyrhizobium japonicum</name>
    <dbReference type="NCBI Taxonomy" id="375"/>
    <lineage>
        <taxon>Bacteria</taxon>
        <taxon>Pseudomonadati</taxon>
        <taxon>Pseudomonadota</taxon>
        <taxon>Alphaproteobacteria</taxon>
        <taxon>Hyphomicrobiales</taxon>
        <taxon>Nitrobacteraceae</taxon>
        <taxon>Bradyrhizobium</taxon>
    </lineage>
</organism>
<comment type="caution">
    <text evidence="1">The sequence shown here is derived from an EMBL/GenBank/DDBJ whole genome shotgun (WGS) entry which is preliminary data.</text>
</comment>
<protein>
    <submittedName>
        <fullName evidence="1">Uncharacterized protein</fullName>
    </submittedName>
</protein>
<dbReference type="EMBL" id="JRPN01000020">
    <property type="protein sequence ID" value="KGT76430.1"/>
    <property type="molecule type" value="Genomic_DNA"/>
</dbReference>
<dbReference type="RefSeq" id="WP_041957688.1">
    <property type="nucleotide sequence ID" value="NZ_JRPN01000020.1"/>
</dbReference>
<dbReference type="Proteomes" id="UP000030377">
    <property type="component" value="Unassembled WGS sequence"/>
</dbReference>
<dbReference type="AlphaFoldDB" id="A0A0A3XPU8"/>
<accession>A0A0A3XPU8</accession>
<sequence length="129" mass="13519">MAKKTKSSGGKAEATGSNYETLVAAWYAHSVLLGETAQPPFDLPTDTQIVSFTCQSEAPVDDVNAVTSDDGIIFVQAKRSVTMSSVASSGFAGALDQFVRQITGSGMEHYDRATNAGFRSDKSSGATSK</sequence>
<name>A0A0A3XPU8_BRAJP</name>
<evidence type="ECO:0000313" key="2">
    <source>
        <dbReference type="Proteomes" id="UP000030377"/>
    </source>
</evidence>
<evidence type="ECO:0000313" key="1">
    <source>
        <dbReference type="EMBL" id="KGT76430.1"/>
    </source>
</evidence>
<reference evidence="1 2" key="1">
    <citation type="submission" date="2014-09" db="EMBL/GenBank/DDBJ databases">
        <title>Draft genome of Bradyrhizobium japonicum Is-34.</title>
        <authorList>
            <person name="Tsurumaru H."/>
            <person name="Yamakawa T."/>
            <person name="Hashimoto S."/>
            <person name="Okizaki K."/>
            <person name="Kanesaki Y."/>
            <person name="Yoshikawa H."/>
            <person name="Yajima S."/>
        </authorList>
    </citation>
    <scope>NUCLEOTIDE SEQUENCE [LARGE SCALE GENOMIC DNA]</scope>
    <source>
        <strain evidence="1 2">Is-34</strain>
    </source>
</reference>
<proteinExistence type="predicted"/>